<evidence type="ECO:0000313" key="2">
    <source>
        <dbReference type="EMBL" id="QJR11464.1"/>
    </source>
</evidence>
<dbReference type="PANTHER" id="PTHR43081:SF1">
    <property type="entry name" value="ADENYLATE CYCLASE, TERMINAL-DIFFERENTIATION SPECIFIC"/>
    <property type="match status" value="1"/>
</dbReference>
<proteinExistence type="predicted"/>
<dbReference type="InterPro" id="IPR050697">
    <property type="entry name" value="Adenylyl/Guanylyl_Cyclase_3/4"/>
</dbReference>
<dbReference type="GO" id="GO:0035556">
    <property type="term" value="P:intracellular signal transduction"/>
    <property type="evidence" value="ECO:0007669"/>
    <property type="project" value="InterPro"/>
</dbReference>
<keyword evidence="3" id="KW-1185">Reference proteome</keyword>
<sequence length="412" mass="45730">MMAVVTDSPTLQLRLMLEELCCDLCRFEHVKRENVKPEMVRIDREYPLGGGAGYADIRVMAPGHRPYFVEVKYGYDENMLLAHLKRKYGNVSPATADAEAVIVVVDLKGRIHPDELCVALSKVVRSGLRVEIWDDEALLDRLNDAFPVAIPAMTPENLLDLRHAIDKAKGFHAFGGGMEDYEHDPLKSELMWHFGYWRLRQLREERGLGPREILPPGLYENVTVVLGDLCSFSSYVRDSPDPAIVRDSLTSFYSKARYQIINAGGMLYQFVGDEVVGLFGLHGDPDRSARQAMDAARGLLAIGNSVSHHWQRRLDRVQPSAGLHVGISSGNVQIVSLRPFSRTHMGVVGDCINVAARLMSTAGAGEIVATNNFHRQLDEASRATFAEIDPVELKNVGKLRGWKTGALEPALS</sequence>
<evidence type="ECO:0000313" key="3">
    <source>
        <dbReference type="Proteomes" id="UP000501534"/>
    </source>
</evidence>
<dbReference type="InterPro" id="IPR001054">
    <property type="entry name" value="A/G_cyclase"/>
</dbReference>
<dbReference type="RefSeq" id="WP_171092833.1">
    <property type="nucleotide sequence ID" value="NZ_CP053069.1"/>
</dbReference>
<dbReference type="InterPro" id="IPR029787">
    <property type="entry name" value="Nucleotide_cyclase"/>
</dbReference>
<dbReference type="PANTHER" id="PTHR43081">
    <property type="entry name" value="ADENYLATE CYCLASE, TERMINAL-DIFFERENTIATION SPECIFIC-RELATED"/>
    <property type="match status" value="1"/>
</dbReference>
<dbReference type="CDD" id="cd07302">
    <property type="entry name" value="CHD"/>
    <property type="match status" value="1"/>
</dbReference>
<dbReference type="Proteomes" id="UP000501534">
    <property type="component" value="Chromosome"/>
</dbReference>
<reference evidence="2 3" key="1">
    <citation type="submission" date="2020-04" db="EMBL/GenBank/DDBJ databases">
        <title>Usitatibacter rugosus gen. nov., sp. nov. and Usitatibacter palustris sp. nov., novel members of Usitatibacteraceae fam. nov. within the order Nitrosomonadales isolated from soil.</title>
        <authorList>
            <person name="Huber K.J."/>
            <person name="Neumann-Schaal M."/>
            <person name="Geppert A."/>
            <person name="Luckner M."/>
            <person name="Wanner G."/>
            <person name="Overmann J."/>
        </authorList>
    </citation>
    <scope>NUCLEOTIDE SEQUENCE [LARGE SCALE GENOMIC DNA]</scope>
    <source>
        <strain evidence="2 3">0125_3</strain>
    </source>
</reference>
<dbReference type="AlphaFoldDB" id="A0A6M4GY83"/>
<dbReference type="GO" id="GO:0004016">
    <property type="term" value="F:adenylate cyclase activity"/>
    <property type="evidence" value="ECO:0007669"/>
    <property type="project" value="UniProtKB-ARBA"/>
</dbReference>
<dbReference type="PROSITE" id="PS50125">
    <property type="entry name" value="GUANYLATE_CYCLASE_2"/>
    <property type="match status" value="1"/>
</dbReference>
<name>A0A6M4GY83_9PROT</name>
<dbReference type="EMBL" id="CP053069">
    <property type="protein sequence ID" value="QJR11464.1"/>
    <property type="molecule type" value="Genomic_DNA"/>
</dbReference>
<dbReference type="KEGG" id="uru:DSM104443_02541"/>
<dbReference type="GO" id="GO:0009190">
    <property type="term" value="P:cyclic nucleotide biosynthetic process"/>
    <property type="evidence" value="ECO:0007669"/>
    <property type="project" value="InterPro"/>
</dbReference>
<gene>
    <name evidence="2" type="ORF">DSM104443_02541</name>
</gene>
<protein>
    <recommendedName>
        <fullName evidence="1">Guanylate cyclase domain-containing protein</fullName>
    </recommendedName>
</protein>
<accession>A0A6M4GY83</accession>
<dbReference type="Gene3D" id="3.30.70.1230">
    <property type="entry name" value="Nucleotide cyclase"/>
    <property type="match status" value="1"/>
</dbReference>
<evidence type="ECO:0000259" key="1">
    <source>
        <dbReference type="PROSITE" id="PS50125"/>
    </source>
</evidence>
<dbReference type="SUPFAM" id="SSF55073">
    <property type="entry name" value="Nucleotide cyclase"/>
    <property type="match status" value="1"/>
</dbReference>
<organism evidence="2 3">
    <name type="scientific">Usitatibacter rugosus</name>
    <dbReference type="NCBI Taxonomy" id="2732067"/>
    <lineage>
        <taxon>Bacteria</taxon>
        <taxon>Pseudomonadati</taxon>
        <taxon>Pseudomonadota</taxon>
        <taxon>Betaproteobacteria</taxon>
        <taxon>Nitrosomonadales</taxon>
        <taxon>Usitatibacteraceae</taxon>
        <taxon>Usitatibacter</taxon>
    </lineage>
</organism>
<dbReference type="Pfam" id="PF00211">
    <property type="entry name" value="Guanylate_cyc"/>
    <property type="match status" value="1"/>
</dbReference>
<feature type="domain" description="Guanylate cyclase" evidence="1">
    <location>
        <begin position="223"/>
        <end position="359"/>
    </location>
</feature>